<dbReference type="GO" id="GO:0016020">
    <property type="term" value="C:membrane"/>
    <property type="evidence" value="ECO:0007669"/>
    <property type="project" value="TreeGrafter"/>
</dbReference>
<dbReference type="InterPro" id="IPR014782">
    <property type="entry name" value="Peptidase_M1_dom"/>
</dbReference>
<dbReference type="AlphaFoldDB" id="A0A1H1QE30"/>
<name>A0A1H1QE30_9MICO</name>
<dbReference type="GO" id="GO:0016285">
    <property type="term" value="F:alanyl aminopeptidase activity"/>
    <property type="evidence" value="ECO:0007669"/>
    <property type="project" value="UniProtKB-EC"/>
</dbReference>
<dbReference type="PRINTS" id="PR00756">
    <property type="entry name" value="ALADIPTASE"/>
</dbReference>
<evidence type="ECO:0000256" key="3">
    <source>
        <dbReference type="ARBA" id="ARBA00010136"/>
    </source>
</evidence>
<dbReference type="GO" id="GO:0008270">
    <property type="term" value="F:zinc ion binding"/>
    <property type="evidence" value="ECO:0007669"/>
    <property type="project" value="InterPro"/>
</dbReference>
<dbReference type="GO" id="GO:0042277">
    <property type="term" value="F:peptide binding"/>
    <property type="evidence" value="ECO:0007669"/>
    <property type="project" value="TreeGrafter"/>
</dbReference>
<keyword evidence="11" id="KW-0482">Metalloprotease</keyword>
<protein>
    <recommendedName>
        <fullName evidence="5">Aminopeptidase N</fullName>
        <ecNumber evidence="4">3.4.11.2</ecNumber>
    </recommendedName>
    <alternativeName>
        <fullName evidence="12">Alanine aminopeptidase</fullName>
    </alternativeName>
    <alternativeName>
        <fullName evidence="13">Lysyl aminopeptidase</fullName>
    </alternativeName>
</protein>
<comment type="cofactor">
    <cofactor evidence="2">
        <name>Zn(2+)</name>
        <dbReference type="ChEBI" id="CHEBI:29105"/>
    </cofactor>
</comment>
<evidence type="ECO:0000259" key="15">
    <source>
        <dbReference type="Pfam" id="PF11838"/>
    </source>
</evidence>
<dbReference type="NCBIfam" id="TIGR02412">
    <property type="entry name" value="pepN_strep_liv"/>
    <property type="match status" value="1"/>
</dbReference>
<dbReference type="Proteomes" id="UP000893823">
    <property type="component" value="Unassembled WGS sequence"/>
</dbReference>
<dbReference type="CDD" id="cd09602">
    <property type="entry name" value="M1_APN"/>
    <property type="match status" value="1"/>
</dbReference>
<keyword evidence="7" id="KW-0645">Protease</keyword>
<evidence type="ECO:0000256" key="6">
    <source>
        <dbReference type="ARBA" id="ARBA00022438"/>
    </source>
</evidence>
<evidence type="ECO:0000256" key="11">
    <source>
        <dbReference type="ARBA" id="ARBA00023049"/>
    </source>
</evidence>
<dbReference type="Pfam" id="PF17900">
    <property type="entry name" value="Peptidase_M1_N"/>
    <property type="match status" value="1"/>
</dbReference>
<organism evidence="18 19">
    <name type="scientific">Agromyces flavus</name>
    <dbReference type="NCBI Taxonomy" id="589382"/>
    <lineage>
        <taxon>Bacteria</taxon>
        <taxon>Bacillati</taxon>
        <taxon>Actinomycetota</taxon>
        <taxon>Actinomycetes</taxon>
        <taxon>Micrococcales</taxon>
        <taxon>Microbacteriaceae</taxon>
        <taxon>Agromyces</taxon>
    </lineage>
</organism>
<dbReference type="FunFam" id="1.10.390.10:FF:000004">
    <property type="entry name" value="Aminopeptidase N"/>
    <property type="match status" value="1"/>
</dbReference>
<feature type="domain" description="Peptidase M1 membrane alanine aminopeptidase" evidence="14">
    <location>
        <begin position="230"/>
        <end position="443"/>
    </location>
</feature>
<dbReference type="Proteomes" id="UP000199482">
    <property type="component" value="Chromosome I"/>
</dbReference>
<evidence type="ECO:0000256" key="7">
    <source>
        <dbReference type="ARBA" id="ARBA00022670"/>
    </source>
</evidence>
<dbReference type="OrthoDB" id="100605at2"/>
<dbReference type="Gene3D" id="2.60.40.1730">
    <property type="entry name" value="tricorn interacting facor f3 domain"/>
    <property type="match status" value="1"/>
</dbReference>
<dbReference type="FunFam" id="2.60.40.1730:FF:000010">
    <property type="entry name" value="Putative aminopeptidase N"/>
    <property type="match status" value="1"/>
</dbReference>
<evidence type="ECO:0000256" key="2">
    <source>
        <dbReference type="ARBA" id="ARBA00001947"/>
    </source>
</evidence>
<reference evidence="18" key="2">
    <citation type="submission" date="2016-10" db="EMBL/GenBank/DDBJ databases">
        <authorList>
            <person name="de Groot N.N."/>
        </authorList>
    </citation>
    <scope>NUCLEOTIDE SEQUENCE [LARGE SCALE GENOMIC DNA]</scope>
    <source>
        <strain evidence="18">CPCC 202695</strain>
    </source>
</reference>
<evidence type="ECO:0000256" key="8">
    <source>
        <dbReference type="ARBA" id="ARBA00022723"/>
    </source>
</evidence>
<dbReference type="EMBL" id="LT629755">
    <property type="protein sequence ID" value="SDS21537.1"/>
    <property type="molecule type" value="Genomic_DNA"/>
</dbReference>
<evidence type="ECO:0000256" key="9">
    <source>
        <dbReference type="ARBA" id="ARBA00022801"/>
    </source>
</evidence>
<reference evidence="17" key="3">
    <citation type="submission" date="2022-06" db="EMBL/GenBank/DDBJ databases">
        <title>Genomic Encyclopedia of Type Strains, Phase III (KMG-III): the genomes of soil and plant-associated and newly described type strains.</title>
        <authorList>
            <person name="Whitman W."/>
        </authorList>
    </citation>
    <scope>NUCLEOTIDE SEQUENCE</scope>
    <source>
        <strain evidence="17">CPCC 202695</strain>
    </source>
</reference>
<dbReference type="GO" id="GO:0070006">
    <property type="term" value="F:metalloaminopeptidase activity"/>
    <property type="evidence" value="ECO:0007669"/>
    <property type="project" value="TreeGrafter"/>
</dbReference>
<evidence type="ECO:0000256" key="5">
    <source>
        <dbReference type="ARBA" id="ARBA00015611"/>
    </source>
</evidence>
<dbReference type="GO" id="GO:0006508">
    <property type="term" value="P:proteolysis"/>
    <property type="evidence" value="ECO:0007669"/>
    <property type="project" value="UniProtKB-KW"/>
</dbReference>
<evidence type="ECO:0000256" key="1">
    <source>
        <dbReference type="ARBA" id="ARBA00000098"/>
    </source>
</evidence>
<evidence type="ECO:0000313" key="19">
    <source>
        <dbReference type="Proteomes" id="UP000199482"/>
    </source>
</evidence>
<comment type="similarity">
    <text evidence="3">Belongs to the peptidase M1 family.</text>
</comment>
<comment type="catalytic activity">
    <reaction evidence="1">
        <text>Release of an N-terminal amino acid, Xaa-|-Yaa- from a peptide, amide or arylamide. Xaa is preferably Ala, but may be most amino acids including Pro (slow action). When a terminal hydrophobic residue is followed by a prolyl residue, the two may be released as an intact Xaa-Pro dipeptide.</text>
        <dbReference type="EC" id="3.4.11.2"/>
    </reaction>
</comment>
<keyword evidence="10" id="KW-0862">Zinc</keyword>
<dbReference type="InterPro" id="IPR042097">
    <property type="entry name" value="Aminopeptidase_N-like_N_sf"/>
</dbReference>
<evidence type="ECO:0000256" key="4">
    <source>
        <dbReference type="ARBA" id="ARBA00012564"/>
    </source>
</evidence>
<dbReference type="SUPFAM" id="SSF63737">
    <property type="entry name" value="Leukotriene A4 hydrolase N-terminal domain"/>
    <property type="match status" value="1"/>
</dbReference>
<evidence type="ECO:0000259" key="16">
    <source>
        <dbReference type="Pfam" id="PF17900"/>
    </source>
</evidence>
<dbReference type="STRING" id="589382.SAMN04489721_0953"/>
<dbReference type="PANTHER" id="PTHR11533">
    <property type="entry name" value="PROTEASE M1 ZINC METALLOPROTEASE"/>
    <property type="match status" value="1"/>
</dbReference>
<dbReference type="InterPro" id="IPR050344">
    <property type="entry name" value="Peptidase_M1_aminopeptidases"/>
</dbReference>
<dbReference type="InterPro" id="IPR045357">
    <property type="entry name" value="Aminopeptidase_N-like_N"/>
</dbReference>
<dbReference type="SUPFAM" id="SSF55486">
    <property type="entry name" value="Metalloproteases ('zincins'), catalytic domain"/>
    <property type="match status" value="1"/>
</dbReference>
<keyword evidence="8" id="KW-0479">Metal-binding</keyword>
<keyword evidence="6 18" id="KW-0031">Aminopeptidase</keyword>
<evidence type="ECO:0000259" key="14">
    <source>
        <dbReference type="Pfam" id="PF01433"/>
    </source>
</evidence>
<gene>
    <name evidence="17" type="ORF">BCL57_001915</name>
    <name evidence="18" type="ORF">SAMN04489721_0953</name>
</gene>
<dbReference type="PANTHER" id="PTHR11533:SF174">
    <property type="entry name" value="PUROMYCIN-SENSITIVE AMINOPEPTIDASE-RELATED"/>
    <property type="match status" value="1"/>
</dbReference>
<dbReference type="GO" id="GO:0043171">
    <property type="term" value="P:peptide catabolic process"/>
    <property type="evidence" value="ECO:0007669"/>
    <property type="project" value="TreeGrafter"/>
</dbReference>
<evidence type="ECO:0000256" key="12">
    <source>
        <dbReference type="ARBA" id="ARBA00029811"/>
    </source>
</evidence>
<evidence type="ECO:0000313" key="18">
    <source>
        <dbReference type="EMBL" id="SDS21537.1"/>
    </source>
</evidence>
<dbReference type="InterPro" id="IPR024571">
    <property type="entry name" value="ERAP1-like_C_dom"/>
</dbReference>
<reference evidence="19" key="1">
    <citation type="submission" date="2016-10" db="EMBL/GenBank/DDBJ databases">
        <authorList>
            <person name="Varghese N."/>
            <person name="Submissions S."/>
        </authorList>
    </citation>
    <scope>NUCLEOTIDE SEQUENCE [LARGE SCALE GENOMIC DNA]</scope>
    <source>
        <strain evidence="19">CPCC 202695</strain>
    </source>
</reference>
<feature type="domain" description="Aminopeptidase N-like N-terminal" evidence="16">
    <location>
        <begin position="23"/>
        <end position="189"/>
    </location>
</feature>
<evidence type="ECO:0000313" key="17">
    <source>
        <dbReference type="EMBL" id="MCP2367756.1"/>
    </source>
</evidence>
<evidence type="ECO:0000313" key="20">
    <source>
        <dbReference type="Proteomes" id="UP000893823"/>
    </source>
</evidence>
<keyword evidence="9 17" id="KW-0378">Hydrolase</keyword>
<sequence length="850" mass="93513">MPGENLTRIEAEERAALVTVHDYDVRLDVTTGPEVFRSETTVRFAAREGASTFIDAITAAVHSVTLNGVELDPAEVSDGVRIQLADLKVENELTVVADGRYMHTGEGLHRFVDPVDDEVYLYTQFEVPDSRRMYAVFEQPDLKAAFRFTVTAPAHWQVVSNSPTPEPVAAHEGATTWAFEPTPRISSYITALIAGPYDVVRDELTSADGRVVPLGVFARKSLSEYLDADYIFEKTKQGFEYFEAKFGVPYPFAKYDQLFVPEYNAGAMENAGAVTFTEFYVFRSKVTDAVKERRVVTILHELAHMWFGDLVTMKWWNDLWLNESFAEWASTIATAEATEWHGAWTTFNAMEKSWAYRQDQLPSTHPIVAEIRDLEDVLVNFDGITYAKGGSVLKQLAAWVGVDAFFAGVSAYFRKHAWGNTTLADLLAELEVASGRDLSGWSGQWLETAGVNTLRPEFETDDDARITSFAVLQSAIAEHPTIRPHRLAIGFYNLKDGKLVRDHRVELDVDGERTEVAEVVGLARPDLVLLNDDDLAYAKIRLDAASHGVALANLSEIDDSLARALVWGSVWDATRDAETRATDYLALVLGNIASETESTTLRIVLANAILAASAYTDPARRADAQRRLADGFWELSSQAEPGSDAQFQFVKSFAAIAERGSHLDDLQALYEGSLELDGLAVDTDLGWELLVALAAAGRAGDDEIDARLATDDTVTGREAAAKARAAIPTVEAKERAWASIVDVDTASNSVVRDTAAGFLRAADPALLEAFVERYFDMLERVWEQRSYAIAEKLVDGLYPSPLANAALAEASRGWLDAHPDAPPALRRLVVESLAGVDRAVAAQQRDAQEA</sequence>
<dbReference type="GO" id="GO:0005737">
    <property type="term" value="C:cytoplasm"/>
    <property type="evidence" value="ECO:0007669"/>
    <property type="project" value="TreeGrafter"/>
</dbReference>
<dbReference type="EC" id="3.4.11.2" evidence="4"/>
<dbReference type="Pfam" id="PF01433">
    <property type="entry name" value="Peptidase_M1"/>
    <property type="match status" value="1"/>
</dbReference>
<dbReference type="GO" id="GO:0005615">
    <property type="term" value="C:extracellular space"/>
    <property type="evidence" value="ECO:0007669"/>
    <property type="project" value="TreeGrafter"/>
</dbReference>
<accession>A0A1H1QE30</accession>
<dbReference type="InterPro" id="IPR001930">
    <property type="entry name" value="Peptidase_M1"/>
</dbReference>
<feature type="domain" description="ERAP1-like C-terminal" evidence="15">
    <location>
        <begin position="527"/>
        <end position="837"/>
    </location>
</feature>
<proteinExistence type="inferred from homology"/>
<dbReference type="Pfam" id="PF11838">
    <property type="entry name" value="ERAP1_C"/>
    <property type="match status" value="1"/>
</dbReference>
<dbReference type="RefSeq" id="WP_092675639.1">
    <property type="nucleotide sequence ID" value="NZ_BMDN01000003.1"/>
</dbReference>
<evidence type="ECO:0000256" key="10">
    <source>
        <dbReference type="ARBA" id="ARBA00022833"/>
    </source>
</evidence>
<dbReference type="Gene3D" id="1.10.390.10">
    <property type="entry name" value="Neutral Protease Domain 2"/>
    <property type="match status" value="1"/>
</dbReference>
<dbReference type="InterPro" id="IPR027268">
    <property type="entry name" value="Peptidase_M4/M1_CTD_sf"/>
</dbReference>
<keyword evidence="20" id="KW-1185">Reference proteome</keyword>
<dbReference type="EMBL" id="SODL02000003">
    <property type="protein sequence ID" value="MCP2367756.1"/>
    <property type="molecule type" value="Genomic_DNA"/>
</dbReference>
<dbReference type="InterPro" id="IPR012778">
    <property type="entry name" value="Pept_M1_aminopeptidase"/>
</dbReference>
<evidence type="ECO:0000256" key="13">
    <source>
        <dbReference type="ARBA" id="ARBA00031533"/>
    </source>
</evidence>